<dbReference type="Proteomes" id="UP000635384">
    <property type="component" value="Unassembled WGS sequence"/>
</dbReference>
<keyword evidence="1" id="KW-0812">Transmembrane</keyword>
<sequence length="62" mass="6769">MSGGTLVLAVAGIFGFFVGAYLAATGDHRTGVMMMALGLMFQVLCLRQLRQARLKDQHDARR</sequence>
<keyword evidence="3" id="KW-1185">Reference proteome</keyword>
<comment type="caution">
    <text evidence="2">The sequence shown here is derived from an EMBL/GenBank/DDBJ whole genome shotgun (WGS) entry which is preliminary data.</text>
</comment>
<evidence type="ECO:0000256" key="1">
    <source>
        <dbReference type="SAM" id="Phobius"/>
    </source>
</evidence>
<evidence type="ECO:0000313" key="3">
    <source>
        <dbReference type="Proteomes" id="UP000635384"/>
    </source>
</evidence>
<feature type="transmembrane region" description="Helical" evidence="1">
    <location>
        <begin position="7"/>
        <end position="24"/>
    </location>
</feature>
<name>A0ABR8KRJ6_9SPHN</name>
<organism evidence="2 3">
    <name type="scientific">Erythrobacter rubeus</name>
    <dbReference type="NCBI Taxonomy" id="2760803"/>
    <lineage>
        <taxon>Bacteria</taxon>
        <taxon>Pseudomonadati</taxon>
        <taxon>Pseudomonadota</taxon>
        <taxon>Alphaproteobacteria</taxon>
        <taxon>Sphingomonadales</taxon>
        <taxon>Erythrobacteraceae</taxon>
        <taxon>Erythrobacter/Porphyrobacter group</taxon>
        <taxon>Erythrobacter</taxon>
    </lineage>
</organism>
<evidence type="ECO:0000313" key="2">
    <source>
        <dbReference type="EMBL" id="MBD2841698.1"/>
    </source>
</evidence>
<dbReference type="EMBL" id="JACXLC010000001">
    <property type="protein sequence ID" value="MBD2841698.1"/>
    <property type="molecule type" value="Genomic_DNA"/>
</dbReference>
<protein>
    <submittedName>
        <fullName evidence="2">Uncharacterized protein</fullName>
    </submittedName>
</protein>
<accession>A0ABR8KRJ6</accession>
<keyword evidence="1" id="KW-0472">Membrane</keyword>
<gene>
    <name evidence="2" type="ORF">IB285_05415</name>
</gene>
<reference evidence="2 3" key="1">
    <citation type="submission" date="2020-09" db="EMBL/GenBank/DDBJ databases">
        <authorList>
            <person name="Yoon J.-W."/>
        </authorList>
    </citation>
    <scope>NUCLEOTIDE SEQUENCE [LARGE SCALE GENOMIC DNA]</scope>
    <source>
        <strain evidence="2 3">KMU-140</strain>
    </source>
</reference>
<keyword evidence="1" id="KW-1133">Transmembrane helix</keyword>
<proteinExistence type="predicted"/>
<dbReference type="RefSeq" id="WP_190787213.1">
    <property type="nucleotide sequence ID" value="NZ_JACXLC010000001.1"/>
</dbReference>